<name>A0ABQ9FCV1_TEGGR</name>
<dbReference type="InterPro" id="IPR050203">
    <property type="entry name" value="Trp-tRNA_synthetase"/>
</dbReference>
<sequence>MNERKKDGAAHAQVFQEILDKNLPQNGKASQQHQVPQSPNEDRVFSGIQPTGVPHIGNYLGAIQNWVKLQDQYKDIIYCVVDLHSITVPQDPKVPQHAELGWILMCLCTMSRLKLLPQWKEKSKTSQHVGVGLFNYPVLQAADILLYKSAVVPVGDDQVKHLELARDLARLFNNKYGEIFPEPQHMLGSSHRIKSLRDPAVKMSKSDLSKLGHVDITDTPENIREKFKKSKSDFTSNITYDPVERPAISNLVDIYAGITGLSTEQVCEDCKNHDTLNFKLALADIVIETFKPVREEVNRLLEDKGHIDKVLYKGYEKASEIAEQTLQETKKAIGVS</sequence>
<evidence type="ECO:0000256" key="8">
    <source>
        <dbReference type="ARBA" id="ARBA00030268"/>
    </source>
</evidence>
<dbReference type="PANTHER" id="PTHR43766:SF1">
    <property type="entry name" value="TRYPTOPHAN--TRNA LIGASE, MITOCHONDRIAL"/>
    <property type="match status" value="1"/>
</dbReference>
<dbReference type="InterPro" id="IPR001412">
    <property type="entry name" value="aa-tRNA-synth_I_CS"/>
</dbReference>
<evidence type="ECO:0000256" key="6">
    <source>
        <dbReference type="ARBA" id="ARBA00022917"/>
    </source>
</evidence>
<dbReference type="NCBIfam" id="TIGR00233">
    <property type="entry name" value="trpS"/>
    <property type="match status" value="1"/>
</dbReference>
<dbReference type="Gene3D" id="3.40.50.620">
    <property type="entry name" value="HUPs"/>
    <property type="match status" value="2"/>
</dbReference>
<evidence type="ECO:0000256" key="3">
    <source>
        <dbReference type="ARBA" id="ARBA00022598"/>
    </source>
</evidence>
<dbReference type="InterPro" id="IPR002305">
    <property type="entry name" value="aa-tRNA-synth_Ic"/>
</dbReference>
<keyword evidence="6 9" id="KW-0648">Protein biosynthesis</keyword>
<dbReference type="Pfam" id="PF00579">
    <property type="entry name" value="tRNA-synt_1b"/>
    <property type="match status" value="1"/>
</dbReference>
<evidence type="ECO:0000256" key="4">
    <source>
        <dbReference type="ARBA" id="ARBA00022741"/>
    </source>
</evidence>
<dbReference type="PRINTS" id="PR01039">
    <property type="entry name" value="TRNASYNTHTRP"/>
</dbReference>
<evidence type="ECO:0000256" key="9">
    <source>
        <dbReference type="RuleBase" id="RU363036"/>
    </source>
</evidence>
<proteinExistence type="inferred from homology"/>
<feature type="compositionally biased region" description="Polar residues" evidence="10">
    <location>
        <begin position="23"/>
        <end position="39"/>
    </location>
</feature>
<dbReference type="Proteomes" id="UP001217089">
    <property type="component" value="Unassembled WGS sequence"/>
</dbReference>
<dbReference type="PROSITE" id="PS00178">
    <property type="entry name" value="AA_TRNA_LIGASE_I"/>
    <property type="match status" value="1"/>
</dbReference>
<feature type="region of interest" description="Disordered" evidence="10">
    <location>
        <begin position="23"/>
        <end position="42"/>
    </location>
</feature>
<keyword evidence="12" id="KW-1185">Reference proteome</keyword>
<dbReference type="Gene3D" id="1.10.240.10">
    <property type="entry name" value="Tyrosyl-Transfer RNA Synthetase"/>
    <property type="match status" value="1"/>
</dbReference>
<dbReference type="EMBL" id="JARBDR010000337">
    <property type="protein sequence ID" value="KAJ8315153.1"/>
    <property type="molecule type" value="Genomic_DNA"/>
</dbReference>
<dbReference type="PANTHER" id="PTHR43766">
    <property type="entry name" value="TRYPTOPHAN--TRNA LIGASE, MITOCHONDRIAL"/>
    <property type="match status" value="1"/>
</dbReference>
<protein>
    <recommendedName>
        <fullName evidence="2">tryptophan--tRNA ligase</fullName>
        <ecNumber evidence="2">6.1.1.2</ecNumber>
    </recommendedName>
    <alternativeName>
        <fullName evidence="8">Tryptophanyl-tRNA synthetase</fullName>
    </alternativeName>
</protein>
<dbReference type="SUPFAM" id="SSF52374">
    <property type="entry name" value="Nucleotidylyl transferase"/>
    <property type="match status" value="1"/>
</dbReference>
<accession>A0ABQ9FCV1</accession>
<keyword evidence="4 9" id="KW-0547">Nucleotide-binding</keyword>
<evidence type="ECO:0000256" key="1">
    <source>
        <dbReference type="ARBA" id="ARBA00005594"/>
    </source>
</evidence>
<organism evidence="11 12">
    <name type="scientific">Tegillarca granosa</name>
    <name type="common">Malaysian cockle</name>
    <name type="synonym">Anadara granosa</name>
    <dbReference type="NCBI Taxonomy" id="220873"/>
    <lineage>
        <taxon>Eukaryota</taxon>
        <taxon>Metazoa</taxon>
        <taxon>Spiralia</taxon>
        <taxon>Lophotrochozoa</taxon>
        <taxon>Mollusca</taxon>
        <taxon>Bivalvia</taxon>
        <taxon>Autobranchia</taxon>
        <taxon>Pteriomorphia</taxon>
        <taxon>Arcoida</taxon>
        <taxon>Arcoidea</taxon>
        <taxon>Arcidae</taxon>
        <taxon>Tegillarca</taxon>
    </lineage>
</organism>
<keyword evidence="5 9" id="KW-0067">ATP-binding</keyword>
<evidence type="ECO:0000256" key="7">
    <source>
        <dbReference type="ARBA" id="ARBA00023146"/>
    </source>
</evidence>
<evidence type="ECO:0000256" key="2">
    <source>
        <dbReference type="ARBA" id="ARBA00013161"/>
    </source>
</evidence>
<evidence type="ECO:0000256" key="10">
    <source>
        <dbReference type="SAM" id="MobiDB-lite"/>
    </source>
</evidence>
<comment type="similarity">
    <text evidence="1 9">Belongs to the class-I aminoacyl-tRNA synthetase family.</text>
</comment>
<evidence type="ECO:0000256" key="5">
    <source>
        <dbReference type="ARBA" id="ARBA00022840"/>
    </source>
</evidence>
<evidence type="ECO:0000313" key="12">
    <source>
        <dbReference type="Proteomes" id="UP001217089"/>
    </source>
</evidence>
<dbReference type="EC" id="6.1.1.2" evidence="2"/>
<dbReference type="InterPro" id="IPR014729">
    <property type="entry name" value="Rossmann-like_a/b/a_fold"/>
</dbReference>
<keyword evidence="3 9" id="KW-0436">Ligase</keyword>
<keyword evidence="7 9" id="KW-0030">Aminoacyl-tRNA synthetase</keyword>
<gene>
    <name evidence="11" type="ORF">KUTeg_007303</name>
</gene>
<dbReference type="CDD" id="cd00806">
    <property type="entry name" value="TrpRS_core"/>
    <property type="match status" value="1"/>
</dbReference>
<comment type="caution">
    <text evidence="11">The sequence shown here is derived from an EMBL/GenBank/DDBJ whole genome shotgun (WGS) entry which is preliminary data.</text>
</comment>
<dbReference type="InterPro" id="IPR002306">
    <property type="entry name" value="Trp-tRNA-ligase"/>
</dbReference>
<evidence type="ECO:0000313" key="11">
    <source>
        <dbReference type="EMBL" id="KAJ8315153.1"/>
    </source>
</evidence>
<reference evidence="11 12" key="1">
    <citation type="submission" date="2022-12" db="EMBL/GenBank/DDBJ databases">
        <title>Chromosome-level genome of Tegillarca granosa.</title>
        <authorList>
            <person name="Kim J."/>
        </authorList>
    </citation>
    <scope>NUCLEOTIDE SEQUENCE [LARGE SCALE GENOMIC DNA]</scope>
    <source>
        <strain evidence="11">Teg-2019</strain>
        <tissue evidence="11">Adductor muscle</tissue>
    </source>
</reference>